<dbReference type="EC" id="2.3.1.39" evidence="1 6"/>
<comment type="similarity">
    <text evidence="6">Belongs to the fabD family.</text>
</comment>
<dbReference type="AlphaFoldDB" id="A0A7X1E7A4"/>
<evidence type="ECO:0000313" key="9">
    <source>
        <dbReference type="EMBL" id="MBC2605134.1"/>
    </source>
</evidence>
<accession>A0A7X1E7A4</accession>
<evidence type="ECO:0000259" key="8">
    <source>
        <dbReference type="SMART" id="SM00827"/>
    </source>
</evidence>
<evidence type="ECO:0000256" key="6">
    <source>
        <dbReference type="PIRNR" id="PIRNR000446"/>
    </source>
</evidence>
<dbReference type="NCBIfam" id="TIGR00128">
    <property type="entry name" value="fabD"/>
    <property type="match status" value="1"/>
</dbReference>
<comment type="caution">
    <text evidence="9">The sequence shown here is derived from an EMBL/GenBank/DDBJ whole genome shotgun (WGS) entry which is preliminary data.</text>
</comment>
<dbReference type="GO" id="GO:0005829">
    <property type="term" value="C:cytosol"/>
    <property type="evidence" value="ECO:0007669"/>
    <property type="project" value="TreeGrafter"/>
</dbReference>
<proteinExistence type="inferred from homology"/>
<dbReference type="SMART" id="SM00827">
    <property type="entry name" value="PKS_AT"/>
    <property type="match status" value="1"/>
</dbReference>
<dbReference type="PANTHER" id="PTHR42681:SF1">
    <property type="entry name" value="MALONYL-COA-ACYL CARRIER PROTEIN TRANSACYLASE, MITOCHONDRIAL"/>
    <property type="match status" value="1"/>
</dbReference>
<dbReference type="GO" id="GO:0006633">
    <property type="term" value="P:fatty acid biosynthetic process"/>
    <property type="evidence" value="ECO:0007669"/>
    <property type="project" value="TreeGrafter"/>
</dbReference>
<dbReference type="InterPro" id="IPR014043">
    <property type="entry name" value="Acyl_transferase_dom"/>
</dbReference>
<reference evidence="9 10" key="1">
    <citation type="submission" date="2020-07" db="EMBL/GenBank/DDBJ databases">
        <authorList>
            <person name="Feng X."/>
        </authorList>
    </citation>
    <scope>NUCLEOTIDE SEQUENCE [LARGE SCALE GENOMIC DNA]</scope>
    <source>
        <strain evidence="9 10">JCM23202</strain>
    </source>
</reference>
<dbReference type="SUPFAM" id="SSF52151">
    <property type="entry name" value="FabD/lysophospholipase-like"/>
    <property type="match status" value="1"/>
</dbReference>
<keyword evidence="10" id="KW-1185">Reference proteome</keyword>
<evidence type="ECO:0000256" key="2">
    <source>
        <dbReference type="ARBA" id="ARBA00018953"/>
    </source>
</evidence>
<dbReference type="InterPro" id="IPR016036">
    <property type="entry name" value="Malonyl_transacylase_ACP-bd"/>
</dbReference>
<feature type="domain" description="Malonyl-CoA:ACP transacylase (MAT)" evidence="8">
    <location>
        <begin position="6"/>
        <end position="301"/>
    </location>
</feature>
<dbReference type="InterPro" id="IPR024925">
    <property type="entry name" value="Malonyl_CoA-ACP_transAc"/>
</dbReference>
<dbReference type="InterPro" id="IPR050858">
    <property type="entry name" value="Mal-CoA-ACP_Trans/PKS_FabD"/>
</dbReference>
<feature type="active site" evidence="7">
    <location>
        <position position="92"/>
    </location>
</feature>
<organism evidence="9 10">
    <name type="scientific">Pelagicoccus albus</name>
    <dbReference type="NCBI Taxonomy" id="415222"/>
    <lineage>
        <taxon>Bacteria</taxon>
        <taxon>Pseudomonadati</taxon>
        <taxon>Verrucomicrobiota</taxon>
        <taxon>Opitutia</taxon>
        <taxon>Puniceicoccales</taxon>
        <taxon>Pelagicoccaceae</taxon>
        <taxon>Pelagicoccus</taxon>
    </lineage>
</organism>
<protein>
    <recommendedName>
        <fullName evidence="2 6">Malonyl CoA-acyl carrier protein transacylase</fullName>
        <ecNumber evidence="1 6">2.3.1.39</ecNumber>
    </recommendedName>
</protein>
<evidence type="ECO:0000313" key="10">
    <source>
        <dbReference type="Proteomes" id="UP000526501"/>
    </source>
</evidence>
<comment type="catalytic activity">
    <reaction evidence="5 6">
        <text>holo-[ACP] + malonyl-CoA = malonyl-[ACP] + CoA</text>
        <dbReference type="Rhea" id="RHEA:41792"/>
        <dbReference type="Rhea" id="RHEA-COMP:9623"/>
        <dbReference type="Rhea" id="RHEA-COMP:9685"/>
        <dbReference type="ChEBI" id="CHEBI:57287"/>
        <dbReference type="ChEBI" id="CHEBI:57384"/>
        <dbReference type="ChEBI" id="CHEBI:64479"/>
        <dbReference type="ChEBI" id="CHEBI:78449"/>
        <dbReference type="EC" id="2.3.1.39"/>
    </reaction>
</comment>
<evidence type="ECO:0000256" key="1">
    <source>
        <dbReference type="ARBA" id="ARBA00013258"/>
    </source>
</evidence>
<evidence type="ECO:0000256" key="4">
    <source>
        <dbReference type="ARBA" id="ARBA00023315"/>
    </source>
</evidence>
<sequence>MTTALMFSGQGAQKVGMGKDLYENSEIARSLYDKADEILGWKLTEVSFEGPQEALTETKVCQVALFVHGYAVYEIMKSQGKLDDVKIAMGLSLGEVTAMTAAGVFDFETGLKVVAERGRLMQEACEATDGSMAAVIGVERDAVAAFCEEMDVEMANLNCPGQIVISGESGKIAAAVEAGKERGFRRIMELDVAGAYHSRLMEPARADFAAFLAGIEFKAPQLTVLTNTTGKVISEPDAIREALVKQVVSSVLWEDCIVSAAGEGADLFWELGVGGVLKGQVKRTNRAWANASFETWADLRA</sequence>
<evidence type="ECO:0000256" key="3">
    <source>
        <dbReference type="ARBA" id="ARBA00022679"/>
    </source>
</evidence>
<dbReference type="GO" id="GO:0004314">
    <property type="term" value="F:[acyl-carrier-protein] S-malonyltransferase activity"/>
    <property type="evidence" value="ECO:0007669"/>
    <property type="project" value="UniProtKB-EC"/>
</dbReference>
<dbReference type="Pfam" id="PF00698">
    <property type="entry name" value="Acyl_transf_1"/>
    <property type="match status" value="1"/>
</dbReference>
<dbReference type="PANTHER" id="PTHR42681">
    <property type="entry name" value="MALONYL-COA-ACYL CARRIER PROTEIN TRANSACYLASE, MITOCHONDRIAL"/>
    <property type="match status" value="1"/>
</dbReference>
<evidence type="ECO:0000256" key="7">
    <source>
        <dbReference type="PIRSR" id="PIRSR000446-1"/>
    </source>
</evidence>
<feature type="active site" evidence="7">
    <location>
        <position position="197"/>
    </location>
</feature>
<dbReference type="SUPFAM" id="SSF55048">
    <property type="entry name" value="Probable ACP-binding domain of malonyl-CoA ACP transacylase"/>
    <property type="match status" value="1"/>
</dbReference>
<keyword evidence="4 6" id="KW-0012">Acyltransferase</keyword>
<name>A0A7X1E7A4_9BACT</name>
<dbReference type="Proteomes" id="UP000526501">
    <property type="component" value="Unassembled WGS sequence"/>
</dbReference>
<dbReference type="EMBL" id="JACHVC010000006">
    <property type="protein sequence ID" value="MBC2605134.1"/>
    <property type="molecule type" value="Genomic_DNA"/>
</dbReference>
<dbReference type="InterPro" id="IPR016035">
    <property type="entry name" value="Acyl_Trfase/lysoPLipase"/>
</dbReference>
<dbReference type="Gene3D" id="3.40.366.10">
    <property type="entry name" value="Malonyl-Coenzyme A Acyl Carrier Protein, domain 2"/>
    <property type="match status" value="1"/>
</dbReference>
<dbReference type="InterPro" id="IPR004410">
    <property type="entry name" value="Malonyl_CoA-ACP_transAc_FabD"/>
</dbReference>
<gene>
    <name evidence="9" type="primary">fabD</name>
    <name evidence="9" type="ORF">H5P27_03670</name>
</gene>
<keyword evidence="3 6" id="KW-0808">Transferase</keyword>
<dbReference type="Gene3D" id="3.30.70.250">
    <property type="entry name" value="Malonyl-CoA ACP transacylase, ACP-binding"/>
    <property type="match status" value="1"/>
</dbReference>
<dbReference type="PIRSF" id="PIRSF000446">
    <property type="entry name" value="Mct"/>
    <property type="match status" value="1"/>
</dbReference>
<dbReference type="FunFam" id="3.30.70.250:FF:000001">
    <property type="entry name" value="Malonyl CoA-acyl carrier protein transacylase"/>
    <property type="match status" value="1"/>
</dbReference>
<dbReference type="RefSeq" id="WP_185659027.1">
    <property type="nucleotide sequence ID" value="NZ_CAWPOO010000006.1"/>
</dbReference>
<dbReference type="InterPro" id="IPR001227">
    <property type="entry name" value="Ac_transferase_dom_sf"/>
</dbReference>
<evidence type="ECO:0000256" key="5">
    <source>
        <dbReference type="ARBA" id="ARBA00048462"/>
    </source>
</evidence>